<dbReference type="SMART" id="SM00912">
    <property type="entry name" value="Haemagg_act"/>
    <property type="match status" value="1"/>
</dbReference>
<evidence type="ECO:0000313" key="4">
    <source>
        <dbReference type="EMBL" id="MFC7287439.1"/>
    </source>
</evidence>
<feature type="signal peptide" evidence="2">
    <location>
        <begin position="1"/>
        <end position="29"/>
    </location>
</feature>
<feature type="domain" description="Filamentous haemagglutinin FhaB/tRNA nuclease CdiA-like TPS" evidence="3">
    <location>
        <begin position="37"/>
        <end position="148"/>
    </location>
</feature>
<dbReference type="PROSITE" id="PS51257">
    <property type="entry name" value="PROKAR_LIPOPROTEIN"/>
    <property type="match status" value="1"/>
</dbReference>
<dbReference type="InterPro" id="IPR008638">
    <property type="entry name" value="FhaB/CdiA-like_TPS"/>
</dbReference>
<dbReference type="NCBIfam" id="TIGR01901">
    <property type="entry name" value="adhes_NPXG"/>
    <property type="match status" value="1"/>
</dbReference>
<keyword evidence="2" id="KW-0732">Signal</keyword>
<name>A0ABW2I930_9BURK</name>
<comment type="caution">
    <text evidence="4">The sequence shown here is derived from an EMBL/GenBank/DDBJ whole genome shotgun (WGS) entry which is preliminary data.</text>
</comment>
<dbReference type="InterPro" id="IPR050909">
    <property type="entry name" value="Bact_Autotransporter_VF"/>
</dbReference>
<accession>A0ABW2I930</accession>
<dbReference type="InterPro" id="IPR011050">
    <property type="entry name" value="Pectin_lyase_fold/virulence"/>
</dbReference>
<evidence type="ECO:0000256" key="2">
    <source>
        <dbReference type="SAM" id="SignalP"/>
    </source>
</evidence>
<keyword evidence="5" id="KW-1185">Reference proteome</keyword>
<dbReference type="Pfam" id="PF05860">
    <property type="entry name" value="TPS"/>
    <property type="match status" value="1"/>
</dbReference>
<gene>
    <name evidence="4" type="ORF">ACFQPC_05250</name>
</gene>
<feature type="chain" id="PRO_5045418281" evidence="2">
    <location>
        <begin position="30"/>
        <end position="2113"/>
    </location>
</feature>
<feature type="region of interest" description="Disordered" evidence="1">
    <location>
        <begin position="2079"/>
        <end position="2113"/>
    </location>
</feature>
<evidence type="ECO:0000313" key="5">
    <source>
        <dbReference type="Proteomes" id="UP001596542"/>
    </source>
</evidence>
<dbReference type="PANTHER" id="PTHR12338:SF5">
    <property type="entry name" value="ANTIGEN 43-RELATED"/>
    <property type="match status" value="1"/>
</dbReference>
<reference evidence="5" key="1">
    <citation type="journal article" date="2019" name="Int. J. Syst. Evol. Microbiol.">
        <title>The Global Catalogue of Microorganisms (GCM) 10K type strain sequencing project: providing services to taxonomists for standard genome sequencing and annotation.</title>
        <authorList>
            <consortium name="The Broad Institute Genomics Platform"/>
            <consortium name="The Broad Institute Genome Sequencing Center for Infectious Disease"/>
            <person name="Wu L."/>
            <person name="Ma J."/>
        </authorList>
    </citation>
    <scope>NUCLEOTIDE SEQUENCE [LARGE SCALE GENOMIC DNA]</scope>
    <source>
        <strain evidence="5">KACC 12508</strain>
    </source>
</reference>
<evidence type="ECO:0000259" key="3">
    <source>
        <dbReference type="SMART" id="SM00912"/>
    </source>
</evidence>
<dbReference type="InterPro" id="IPR012334">
    <property type="entry name" value="Pectin_lyas_fold"/>
</dbReference>
<protein>
    <submittedName>
        <fullName evidence="4">Filamentous hemagglutinin N-terminal domain-containing protein</fullName>
    </submittedName>
</protein>
<dbReference type="SUPFAM" id="SSF51126">
    <property type="entry name" value="Pectin lyase-like"/>
    <property type="match status" value="1"/>
</dbReference>
<dbReference type="Proteomes" id="UP001596542">
    <property type="component" value="Unassembled WGS sequence"/>
</dbReference>
<dbReference type="Gene3D" id="2.160.20.10">
    <property type="entry name" value="Single-stranded right-handed beta-helix, Pectin lyase-like"/>
    <property type="match status" value="1"/>
</dbReference>
<dbReference type="RefSeq" id="WP_382270556.1">
    <property type="nucleotide sequence ID" value="NZ_JBHTBU010000001.1"/>
</dbReference>
<proteinExistence type="predicted"/>
<sequence>MKNPMNMAVNTPKPLAWAIRCAFLPPVLAACLGIGSAVANPSNPTVVNGQVTFSQNGNVYTITNSPSAIINWNSFSINAGELVRFIQQNSSSSVLNRITGQDPSQIMGALESNGRVFLINPNGIMFGAGAQINVAGLVASTLAISDSNFLAGKNKFTAGDVAGAVNNMGAITTPSGGQVYLIAPDVTNSGIITSPKGEVVLAAGRSVQLADSSNPDMQVVVSAPTDRALNLGDVIAQGGKIGIYAALINQRGKLNANSAVLGENGKIVLKASRDTLLEAGSVTSATGVGQGGEVQVLGQRVALTGDARIDASGQTGGGTVLVGGDYQGKNAAVQNAEQTVVGSDASIKADAIERGDGGKIIVWADGATSMAGKLSARGGATGGDGGLAEASGKQFLDFRGTVDLRAPLGKKGTLLLDPNNISIANGSDTYITQSGGSPFVYEANNTPAVLTTATLTNQLSLSDVNVYTGTGSITVLSPILWSNSSELTLSATTGIAINSQITNTGGGKLSLYTTGGNITQTSVISVPTLAAIADSGSVTLTHNGNTVGTLAGSGATGFTYHDYDGLTIGTVAGGAIPTQVGVTSSNGSIEIMSGTGPATGGLTIDGQISAPSGSLYLRDYKGDISQTAAINALSASIIADEGAVTLNNNANTLSYLAGYSTSAGGFSFVNSSGFAVSTVYGSNGVLSFGSGALSLTARTGDLTIANTTYGVNAGSMGTPSLLTLTADNGQVLGNGIVKGGAVTINSATGINLTGAHNEIGTLTANVTGSGDVLVTNDQNLSIASINTGSVNALIDISTTAGSAYGIEVAGAITTGGAGSVSLNAGGTGAITRTGASSIISTNNLTLQDSSSGAIGTLSNALLTSAVSGGNTDFHIGASGTGPQGLYLSHSGQMTLNTGSNYGNNAAVNISSTGNLNVAGNLSTGSGALTLSTGGNLNSDNNSIITGGNVNLSATQNIDVGTVNSSTGNISMTAQQALTARGISTAALNAGNVTLTANGGDIILGADSGLDARSISSGSNGTVSLTSAGTIQMLNGNLIKAGALDMKAANGIYGSTNSLTLGIMSDSVQAQNTSTGVIRLANSGTNLSVGGTSNYGIQQQAAGVVYLENASGYTTTINKDITSSGSNISIYGAGGTTLAAGQTINSNGGGIQLFSFDANAQLAMATGSSVNSGGGLVNLKADAMSFTGSAVHAGSGGVAIGPGNGDTQIHVGVGATDISGAAGTRVLGLTQDELRTIDTSGYIYIGNGSQTADVTVSGALDLYNGGALNGMLSLNGGGANVIINDVLTTGQVTIANANASKAITIGNGGQLNTHGTTVLNALGGVVMNGNGSIATNGSVLYMQGTSGVTLNGTSSISTAGGALTINAGSTDGLVSTQAGTSISSGSGTTTINSDNMSLAGTINSSNSVTLAPHTAGTLIKVGALAADSSGVLRLTSAELNNVHASVLHIGSATSGALTIESALGNGSGGAFQNIGSSLNLVSGSAITQDAGATINGISKVAFTGTSVLLDQANGTGSIAGNTSGSFTYRSANQISVEAIDGIGGITAGAGETIKLKSDGAGISQTAGAPLTATGGTLVVEAAGSAQLNLTSNNFNTLGGVLNQGGAGVAGASQIQVAGDLTIASVTAFDGVSTINGLSTNNQNLELSTGISSNQLTVDKPINVGTASVTLKTDNLTLNDTVMGNTVSLQTRTAARSITVGSATCQVGGVGGCLAITRLDRVIAPNIGIGNRYNAASAPGDIHVAGITSPGTAIATDINPTTTTIFLGSGGNITQSGAIEVDTLALSAGGNVILNNAGNLVSTLVAETNGTALSYNNSAGLTVGALPANTLIEAGGGTLSGVRTLGGNVALTVAGGSTNELTIAQLIDAGSGDVALTSSGTVYGGTGSKDISAGTLSVTANGTSARSGIGAIDGNGGLHTAVPRIASLTAPAGDIRVTSSSDLIVGPATPTPGNVVSTGGALALSTASGHSLTINGDIAATGNVNLTAGSAGSANTLDQINFAQNVTSGGNIAINGYGVSGAYVPAGGNVTSKLYSPSTPGQTVSQLLQSGPLAQARNTAINLMNSGTMILGCGGTSSGASSDAPGVAPATSDDSSSKVMGGQKEGGFAQQIACN</sequence>
<dbReference type="PANTHER" id="PTHR12338">
    <property type="entry name" value="AUTOTRANSPORTER"/>
    <property type="match status" value="1"/>
</dbReference>
<dbReference type="EMBL" id="JBHTBU010000001">
    <property type="protein sequence ID" value="MFC7287439.1"/>
    <property type="molecule type" value="Genomic_DNA"/>
</dbReference>
<evidence type="ECO:0000256" key="1">
    <source>
        <dbReference type="SAM" id="MobiDB-lite"/>
    </source>
</evidence>
<organism evidence="4 5">
    <name type="scientific">Herminiimonas glaciei</name>
    <dbReference type="NCBI Taxonomy" id="523788"/>
    <lineage>
        <taxon>Bacteria</taxon>
        <taxon>Pseudomonadati</taxon>
        <taxon>Pseudomonadota</taxon>
        <taxon>Betaproteobacteria</taxon>
        <taxon>Burkholderiales</taxon>
        <taxon>Oxalobacteraceae</taxon>
        <taxon>Herminiimonas</taxon>
    </lineage>
</organism>